<evidence type="ECO:0000256" key="6">
    <source>
        <dbReference type="SAM" id="Phobius"/>
    </source>
</evidence>
<dbReference type="Proteomes" id="UP000053825">
    <property type="component" value="Unassembled WGS sequence"/>
</dbReference>
<feature type="transmembrane region" description="Helical" evidence="6">
    <location>
        <begin position="298"/>
        <end position="318"/>
    </location>
</feature>
<dbReference type="GO" id="GO:0032977">
    <property type="term" value="F:membrane insertase activity"/>
    <property type="evidence" value="ECO:0007669"/>
    <property type="project" value="InterPro"/>
</dbReference>
<feature type="transmembrane region" description="Helical" evidence="6">
    <location>
        <begin position="152"/>
        <end position="173"/>
    </location>
</feature>
<proteinExistence type="inferred from homology"/>
<reference evidence="8 9" key="1">
    <citation type="submission" date="2015-07" db="EMBL/GenBank/DDBJ databases">
        <title>The genome of Habropoda laboriosa.</title>
        <authorList>
            <person name="Pan H."/>
            <person name="Kapheim K."/>
        </authorList>
    </citation>
    <scope>NUCLEOTIDE SEQUENCE [LARGE SCALE GENOMIC DNA]</scope>
    <source>
        <strain evidence="8">0110345459</strain>
    </source>
</reference>
<evidence type="ECO:0000256" key="3">
    <source>
        <dbReference type="ARBA" id="ARBA00022989"/>
    </source>
</evidence>
<comment type="subcellular location">
    <subcellularLocation>
        <location evidence="1 5">Membrane</location>
        <topology evidence="1 5">Multi-pass membrane protein</topology>
    </subcellularLocation>
</comment>
<evidence type="ECO:0000313" key="8">
    <source>
        <dbReference type="EMBL" id="KOC59511.1"/>
    </source>
</evidence>
<dbReference type="EMBL" id="KQ414914">
    <property type="protein sequence ID" value="KOC59511.1"/>
    <property type="molecule type" value="Genomic_DNA"/>
</dbReference>
<dbReference type="PANTHER" id="PTHR12428">
    <property type="entry name" value="OXA1"/>
    <property type="match status" value="1"/>
</dbReference>
<keyword evidence="2 5" id="KW-0812">Transmembrane</keyword>
<evidence type="ECO:0000259" key="7">
    <source>
        <dbReference type="Pfam" id="PF02096"/>
    </source>
</evidence>
<keyword evidence="9" id="KW-1185">Reference proteome</keyword>
<feature type="transmembrane region" description="Helical" evidence="6">
    <location>
        <begin position="330"/>
        <end position="349"/>
    </location>
</feature>
<dbReference type="STRING" id="597456.A0A0L7QLX8"/>
<organism evidence="8 9">
    <name type="scientific">Habropoda laboriosa</name>
    <dbReference type="NCBI Taxonomy" id="597456"/>
    <lineage>
        <taxon>Eukaryota</taxon>
        <taxon>Metazoa</taxon>
        <taxon>Ecdysozoa</taxon>
        <taxon>Arthropoda</taxon>
        <taxon>Hexapoda</taxon>
        <taxon>Insecta</taxon>
        <taxon>Pterygota</taxon>
        <taxon>Neoptera</taxon>
        <taxon>Endopterygota</taxon>
        <taxon>Hymenoptera</taxon>
        <taxon>Apocrita</taxon>
        <taxon>Aculeata</taxon>
        <taxon>Apoidea</taxon>
        <taxon>Anthophila</taxon>
        <taxon>Apidae</taxon>
        <taxon>Habropoda</taxon>
    </lineage>
</organism>
<dbReference type="AlphaFoldDB" id="A0A0L7QLX8"/>
<comment type="similarity">
    <text evidence="5">Belongs to the OXA1/ALB3/YidC family.</text>
</comment>
<dbReference type="OrthoDB" id="2148490at2759"/>
<dbReference type="InterPro" id="IPR001708">
    <property type="entry name" value="YidC/ALB3/OXA1/COX18"/>
</dbReference>
<accession>A0A0L7QLX8</accession>
<dbReference type="GO" id="GO:0033617">
    <property type="term" value="P:mitochondrial respiratory chain complex IV assembly"/>
    <property type="evidence" value="ECO:0007669"/>
    <property type="project" value="TreeGrafter"/>
</dbReference>
<evidence type="ECO:0000256" key="2">
    <source>
        <dbReference type="ARBA" id="ARBA00022692"/>
    </source>
</evidence>
<dbReference type="CDD" id="cd20069">
    <property type="entry name" value="5TM_Oxa1-like"/>
    <property type="match status" value="1"/>
</dbReference>
<dbReference type="Pfam" id="PF02096">
    <property type="entry name" value="60KD_IMP"/>
    <property type="match status" value="1"/>
</dbReference>
<feature type="domain" description="Membrane insertase YidC/Oxa/ALB C-terminal" evidence="7">
    <location>
        <begin position="154"/>
        <end position="370"/>
    </location>
</feature>
<evidence type="ECO:0000256" key="5">
    <source>
        <dbReference type="RuleBase" id="RU003945"/>
    </source>
</evidence>
<dbReference type="InterPro" id="IPR028055">
    <property type="entry name" value="YidC/Oxa/ALB_C"/>
</dbReference>
<dbReference type="GO" id="GO:0032979">
    <property type="term" value="P:protein insertion into mitochondrial inner membrane from matrix"/>
    <property type="evidence" value="ECO:0007669"/>
    <property type="project" value="TreeGrafter"/>
</dbReference>
<dbReference type="GO" id="GO:0005743">
    <property type="term" value="C:mitochondrial inner membrane"/>
    <property type="evidence" value="ECO:0007669"/>
    <property type="project" value="TreeGrafter"/>
</dbReference>
<feature type="transmembrane region" description="Helical" evidence="6">
    <location>
        <begin position="240"/>
        <end position="260"/>
    </location>
</feature>
<evidence type="ECO:0000256" key="4">
    <source>
        <dbReference type="ARBA" id="ARBA00023136"/>
    </source>
</evidence>
<sequence length="414" mass="47688">MTVQMFKKVVLNLKCDINIFIKCCQSSHYISNVSCQNIHKNLFSDNKALVGYFSNEQNFSKRKTISSHQQAVTHKILKGSLLCSKEAVLAKKVAINHYAVTVNNIRQYGSSSPVIVNEAFKYNSGIFQIISESLPVALITDALRVVHFDVGLPWWATIVFSAVIARTFIHLPLTVYDHRTRARHENLQGELKDATRRIKMDIQMKVATNEISSKRAMLLFAKRFKEEANKLYQRENCHPFKSVAIILLQAPIWLSFSVAVRNMSYMLPERTPVTFQDYLGLTHGGFGWIQDLTDIDHLFVLPIIFTFSGLILIEINRVLYNVDDTKLRKFILYFHRAVTICFLPIMMCIPSSLNLYWATNNFCSVLQSLLLLSPKFRRFAGISKTAIELQHPYTELRKRLIGIFRWKKRSLTKT</sequence>
<protein>
    <submittedName>
        <fullName evidence="8">Mitochondrial inner membrane protein COX18</fullName>
    </submittedName>
</protein>
<gene>
    <name evidence="8" type="ORF">WH47_09033</name>
</gene>
<evidence type="ECO:0000256" key="1">
    <source>
        <dbReference type="ARBA" id="ARBA00004141"/>
    </source>
</evidence>
<keyword evidence="4 6" id="KW-0472">Membrane</keyword>
<evidence type="ECO:0000313" key="9">
    <source>
        <dbReference type="Proteomes" id="UP000053825"/>
    </source>
</evidence>
<name>A0A0L7QLX8_9HYME</name>
<keyword evidence="3 6" id="KW-1133">Transmembrane helix</keyword>
<dbReference type="PANTHER" id="PTHR12428:SF65">
    <property type="entry name" value="CYTOCHROME C OXIDASE ASSEMBLY PROTEIN COX18, MITOCHONDRIAL"/>
    <property type="match status" value="1"/>
</dbReference>